<dbReference type="Pfam" id="PF09424">
    <property type="entry name" value="YqeY"/>
    <property type="match status" value="1"/>
</dbReference>
<evidence type="ECO:0000256" key="1">
    <source>
        <dbReference type="RuleBase" id="RU365099"/>
    </source>
</evidence>
<dbReference type="InterPro" id="IPR019004">
    <property type="entry name" value="YqeY/Aim41"/>
</dbReference>
<comment type="subcellular location">
    <subcellularLocation>
        <location evidence="1">Mitochondrion</location>
    </subcellularLocation>
</comment>
<dbReference type="AlphaFoldDB" id="A0A9N9CJ48"/>
<dbReference type="SUPFAM" id="SSF89095">
    <property type="entry name" value="GatB/YqeY motif"/>
    <property type="match status" value="1"/>
</dbReference>
<protein>
    <recommendedName>
        <fullName evidence="1">Altered inheritance of mitochondria protein 41</fullName>
    </recommendedName>
</protein>
<dbReference type="PANTHER" id="PTHR28055">
    <property type="entry name" value="ALTERED INHERITANCE OF MITOCHONDRIA PROTEIN 41, MITOCHONDRIAL"/>
    <property type="match status" value="1"/>
</dbReference>
<organism evidence="2 3">
    <name type="scientific">Acaulospora morrowiae</name>
    <dbReference type="NCBI Taxonomy" id="94023"/>
    <lineage>
        <taxon>Eukaryota</taxon>
        <taxon>Fungi</taxon>
        <taxon>Fungi incertae sedis</taxon>
        <taxon>Mucoromycota</taxon>
        <taxon>Glomeromycotina</taxon>
        <taxon>Glomeromycetes</taxon>
        <taxon>Diversisporales</taxon>
        <taxon>Acaulosporaceae</taxon>
        <taxon>Acaulospora</taxon>
    </lineage>
</organism>
<accession>A0A9N9CJ48</accession>
<dbReference type="InterPro" id="IPR042184">
    <property type="entry name" value="YqeY/Aim41_N"/>
</dbReference>
<reference evidence="2" key="1">
    <citation type="submission" date="2021-06" db="EMBL/GenBank/DDBJ databases">
        <authorList>
            <person name="Kallberg Y."/>
            <person name="Tangrot J."/>
            <person name="Rosling A."/>
        </authorList>
    </citation>
    <scope>NUCLEOTIDE SEQUENCE</scope>
    <source>
        <strain evidence="2">CL551</strain>
    </source>
</reference>
<gene>
    <name evidence="1" type="primary">AIM41</name>
    <name evidence="2" type="ORF">AMORRO_LOCUS7967</name>
</gene>
<dbReference type="InterPro" id="IPR023168">
    <property type="entry name" value="GatB_Yqey_C_2"/>
</dbReference>
<keyword evidence="3" id="KW-1185">Reference proteome</keyword>
<dbReference type="InterPro" id="IPR003789">
    <property type="entry name" value="Asn/Gln_tRNA_amidoTrase-B-like"/>
</dbReference>
<dbReference type="Gene3D" id="1.10.1510.10">
    <property type="entry name" value="Uncharacterised protein YqeY/AIM41 PF09424, N-terminal domain"/>
    <property type="match status" value="1"/>
</dbReference>
<comment type="caution">
    <text evidence="2">The sequence shown here is derived from an EMBL/GenBank/DDBJ whole genome shotgun (WGS) entry which is preliminary data.</text>
</comment>
<name>A0A9N9CJ48_9GLOM</name>
<comment type="similarity">
    <text evidence="1">Belongs to the AIM41 family.</text>
</comment>
<evidence type="ECO:0000313" key="3">
    <source>
        <dbReference type="Proteomes" id="UP000789342"/>
    </source>
</evidence>
<dbReference type="EMBL" id="CAJVPV010006449">
    <property type="protein sequence ID" value="CAG8605349.1"/>
    <property type="molecule type" value="Genomic_DNA"/>
</dbReference>
<dbReference type="GO" id="GO:0005739">
    <property type="term" value="C:mitochondrion"/>
    <property type="evidence" value="ECO:0007669"/>
    <property type="project" value="UniProtKB-SubCell"/>
</dbReference>
<dbReference type="OrthoDB" id="538640at2759"/>
<sequence>MCSRFFWTRRLLGRHNAGVLNSHIRPLISSNHRSSSCFYSPRIYFHARNYSTTNNLTEGVERVSPLLTRLKSDVKHALRNKDQVKLNVVRGILSDVTYATKSESSTSSSKPQIGSFDQDIYPIINRAIKRRRESIDQFSRAGRTDLVENEKLELEILQSYLPQQMSEQEIEVEVTNVIQKIGIKGGTENLGKVMKELNLDIGRAPKNIVAQVAKRILASKN</sequence>
<dbReference type="GO" id="GO:0016884">
    <property type="term" value="F:carbon-nitrogen ligase activity, with glutamine as amido-N-donor"/>
    <property type="evidence" value="ECO:0007669"/>
    <property type="project" value="UniProtKB-UniRule"/>
</dbReference>
<dbReference type="Proteomes" id="UP000789342">
    <property type="component" value="Unassembled WGS sequence"/>
</dbReference>
<dbReference type="PANTHER" id="PTHR28055:SF1">
    <property type="entry name" value="ALTERED INHERITANCE OF MITOCHONDRIA PROTEIN 41, MITOCHONDRIAL"/>
    <property type="match status" value="1"/>
</dbReference>
<keyword evidence="1" id="KW-0496">Mitochondrion</keyword>
<dbReference type="Gene3D" id="1.10.10.410">
    <property type="match status" value="1"/>
</dbReference>
<evidence type="ECO:0000313" key="2">
    <source>
        <dbReference type="EMBL" id="CAG8605349.1"/>
    </source>
</evidence>
<proteinExistence type="inferred from homology"/>